<dbReference type="InterPro" id="IPR013833">
    <property type="entry name" value="Cyt_c_oxidase_su3_a-hlx"/>
</dbReference>
<keyword evidence="6 9" id="KW-1133">Transmembrane helix</keyword>
<evidence type="ECO:0000256" key="2">
    <source>
        <dbReference type="ARBA" id="ARBA00010581"/>
    </source>
</evidence>
<evidence type="ECO:0000256" key="1">
    <source>
        <dbReference type="ARBA" id="ARBA00004141"/>
    </source>
</evidence>
<dbReference type="Pfam" id="PF00510">
    <property type="entry name" value="COX3"/>
    <property type="match status" value="1"/>
</dbReference>
<organism evidence="11">
    <name type="scientific">Amblyseiulella paraheveae</name>
    <dbReference type="NCBI Taxonomy" id="3049516"/>
    <lineage>
        <taxon>Eukaryota</taxon>
        <taxon>Metazoa</taxon>
        <taxon>Ecdysozoa</taxon>
        <taxon>Arthropoda</taxon>
        <taxon>Chelicerata</taxon>
        <taxon>Arachnida</taxon>
        <taxon>Acari</taxon>
        <taxon>Parasitiformes</taxon>
        <taxon>Mesostigmata</taxon>
        <taxon>Gamasina</taxon>
        <taxon>Phytoseioidea</taxon>
        <taxon>Phytoseiidae</taxon>
        <taxon>Amblyseiinae</taxon>
        <taxon>Amblyseiulella</taxon>
    </lineage>
</organism>
<evidence type="ECO:0000256" key="6">
    <source>
        <dbReference type="ARBA" id="ARBA00022989"/>
    </source>
</evidence>
<feature type="transmembrane region" description="Helical" evidence="9">
    <location>
        <begin position="135"/>
        <end position="159"/>
    </location>
</feature>
<keyword evidence="5" id="KW-1278">Translocase</keyword>
<feature type="transmembrane region" description="Helical" evidence="9">
    <location>
        <begin position="21"/>
        <end position="41"/>
    </location>
</feature>
<dbReference type="AlphaFoldDB" id="A0AAU6PBE5"/>
<feature type="transmembrane region" description="Helical" evidence="9">
    <location>
        <begin position="204"/>
        <end position="227"/>
    </location>
</feature>
<dbReference type="GO" id="GO:0016020">
    <property type="term" value="C:membrane"/>
    <property type="evidence" value="ECO:0007669"/>
    <property type="project" value="UniProtKB-SubCell"/>
</dbReference>
<dbReference type="InterPro" id="IPR024791">
    <property type="entry name" value="Cyt_c/ubiquinol_Oxase_su3"/>
</dbReference>
<dbReference type="SUPFAM" id="SSF81452">
    <property type="entry name" value="Cytochrome c oxidase subunit III-like"/>
    <property type="match status" value="1"/>
</dbReference>
<proteinExistence type="inferred from homology"/>
<dbReference type="InterPro" id="IPR000298">
    <property type="entry name" value="Cyt_c_oxidase-like_su3"/>
</dbReference>
<feature type="transmembrane region" description="Helical" evidence="9">
    <location>
        <begin position="171"/>
        <end position="192"/>
    </location>
</feature>
<gene>
    <name evidence="11" type="primary">COX3</name>
</gene>
<dbReference type="GO" id="GO:0004129">
    <property type="term" value="F:cytochrome-c oxidase activity"/>
    <property type="evidence" value="ECO:0007669"/>
    <property type="project" value="InterPro"/>
</dbReference>
<keyword evidence="8 11" id="KW-0496">Mitochondrion</keyword>
<keyword evidence="4 8" id="KW-0812">Transmembrane</keyword>
<keyword evidence="7 9" id="KW-0472">Membrane</keyword>
<dbReference type="InterPro" id="IPR035973">
    <property type="entry name" value="Cyt_c_oxidase_su3-like_sf"/>
</dbReference>
<dbReference type="Gene3D" id="1.20.120.80">
    <property type="entry name" value="Cytochrome c oxidase, subunit III, four-helix bundle"/>
    <property type="match status" value="1"/>
</dbReference>
<name>A0AAU6PBE5_9ACAR</name>
<dbReference type="Gene3D" id="1.10.287.70">
    <property type="match status" value="1"/>
</dbReference>
<geneLocation type="mitochondrion" evidence="11"/>
<evidence type="ECO:0000256" key="5">
    <source>
        <dbReference type="ARBA" id="ARBA00022967"/>
    </source>
</evidence>
<accession>A0AAU6PBE5</accession>
<reference evidence="11" key="1">
    <citation type="submission" date="2023-11" db="EMBL/GenBank/DDBJ databases">
        <authorList>
            <person name="Zhao W."/>
        </authorList>
    </citation>
    <scope>NUCLEOTIDE SEQUENCE</scope>
</reference>
<protein>
    <recommendedName>
        <fullName evidence="3 8">Cytochrome c oxidase subunit 3</fullName>
    </recommendedName>
</protein>
<dbReference type="CDD" id="cd01665">
    <property type="entry name" value="Cyt_c_Oxidase_III"/>
    <property type="match status" value="1"/>
</dbReference>
<evidence type="ECO:0000259" key="10">
    <source>
        <dbReference type="PROSITE" id="PS50253"/>
    </source>
</evidence>
<evidence type="ECO:0000256" key="7">
    <source>
        <dbReference type="ARBA" id="ARBA00023136"/>
    </source>
</evidence>
<comment type="subcellular location">
    <subcellularLocation>
        <location evidence="1">Membrane</location>
        <topology evidence="1">Multi-pass membrane protein</topology>
    </subcellularLocation>
</comment>
<evidence type="ECO:0000256" key="8">
    <source>
        <dbReference type="RuleBase" id="RU003375"/>
    </source>
</evidence>
<comment type="similarity">
    <text evidence="2 8">Belongs to the cytochrome c oxidase subunit 3 family.</text>
</comment>
<feature type="transmembrane region" description="Helical" evidence="9">
    <location>
        <begin position="87"/>
        <end position="115"/>
    </location>
</feature>
<dbReference type="GO" id="GO:0006123">
    <property type="term" value="P:mitochondrial electron transport, cytochrome c to oxygen"/>
    <property type="evidence" value="ECO:0007669"/>
    <property type="project" value="TreeGrafter"/>
</dbReference>
<evidence type="ECO:0000313" key="11">
    <source>
        <dbReference type="EMBL" id="WXG26342.1"/>
    </source>
</evidence>
<feature type="transmembrane region" description="Helical" evidence="9">
    <location>
        <begin position="47"/>
        <end position="66"/>
    </location>
</feature>
<dbReference type="PROSITE" id="PS50253">
    <property type="entry name" value="COX3"/>
    <property type="match status" value="1"/>
</dbReference>
<dbReference type="PANTHER" id="PTHR11403:SF7">
    <property type="entry name" value="CYTOCHROME C OXIDASE SUBUNIT 3"/>
    <property type="match status" value="1"/>
</dbReference>
<evidence type="ECO:0000256" key="4">
    <source>
        <dbReference type="ARBA" id="ARBA00022692"/>
    </source>
</evidence>
<evidence type="ECO:0000256" key="9">
    <source>
        <dbReference type="SAM" id="Phobius"/>
    </source>
</evidence>
<comment type="function">
    <text evidence="8">Component of the cytochrome c oxidase, the last enzyme in the mitochondrial electron transport chain which drives oxidative phosphorylation. The respiratory chain contains 3 multisubunit complexes succinate dehydrogenase (complex II, CII), ubiquinol-cytochrome c oxidoreductase (cytochrome b-c1 complex, complex III, CIII) and cytochrome c oxidase (complex IV, CIV), that cooperate to transfer electrons derived from NADH and succinate to molecular oxygen, creating an electrochemical gradient over the inner membrane that drives transmembrane transport and the ATP synthase. Cytochrome c oxidase is the component of the respiratory chain that catalyzes the reduction of oxygen to water. Electrons originating from reduced cytochrome c in the intermembrane space (IMS) are transferred via the dinuclear copper A center (CU(A)) of subunit 2 and heme A of subunit 1 to the active site in subunit 1, a binuclear center (BNC) formed by heme A3 and copper B (CU(B)). The BNC reduces molecular oxygen to 2 water molecules using 4 electrons from cytochrome c in the IMS and 4 protons from the mitochondrial matrix.</text>
</comment>
<dbReference type="EMBL" id="OR858650">
    <property type="protein sequence ID" value="WXG26342.1"/>
    <property type="molecule type" value="Genomic_DNA"/>
</dbReference>
<evidence type="ECO:0000256" key="3">
    <source>
        <dbReference type="ARBA" id="ARBA00015944"/>
    </source>
</evidence>
<feature type="transmembrane region" description="Helical" evidence="9">
    <location>
        <begin position="248"/>
        <end position="268"/>
    </location>
</feature>
<dbReference type="GO" id="GO:0005739">
    <property type="term" value="C:mitochondrion"/>
    <property type="evidence" value="ECO:0007669"/>
    <property type="project" value="TreeGrafter"/>
</dbReference>
<feature type="domain" description="Heme-copper oxidase subunit III family profile" evidence="10">
    <location>
        <begin position="9"/>
        <end position="269"/>
    </location>
</feature>
<sequence length="269" mass="31967">MPFFKKMPNKHTFHIVDNSPWPIINSFNLMNLLLNLLFLFKSNNFKLYFSLLTSLIILLMSMYNWWRDIIRESHLQGHHTHRVYKGLKMGMMLFILSEVMFFFSFFWSFFHFSLAPEMEIGNTWPPNSINMLNPFHIPILNTTILLTSGISVTWAHNCILNSKYSSSSSSIFITIFLGCFFSMIQSIEYYSADFSINDSVFGSTFFILTGFHGLHVLIGTLFLTVSLMRILYSHFNSNHHFGFEASAWYWHFVDVVWIYLFIFIYWWFW</sequence>
<dbReference type="FunFam" id="1.20.120.80:FF:000002">
    <property type="entry name" value="Cytochrome c oxidase subunit 3"/>
    <property type="match status" value="1"/>
</dbReference>
<dbReference type="InterPro" id="IPR033945">
    <property type="entry name" value="Cyt_c_oxase_su3_dom"/>
</dbReference>
<dbReference type="PANTHER" id="PTHR11403">
    <property type="entry name" value="CYTOCHROME C OXIDASE SUBUNIT III"/>
    <property type="match status" value="1"/>
</dbReference>